<name>A0A940Y9Z0_9BURK</name>
<dbReference type="RefSeq" id="WP_210850989.1">
    <property type="nucleotide sequence ID" value="NZ_JAGQDD010000001.1"/>
</dbReference>
<evidence type="ECO:0000313" key="3">
    <source>
        <dbReference type="Proteomes" id="UP000676246"/>
    </source>
</evidence>
<keyword evidence="1" id="KW-0732">Signal</keyword>
<reference evidence="2 3" key="1">
    <citation type="submission" date="2021-04" db="EMBL/GenBank/DDBJ databases">
        <title>The genome sequence of Ideonella sp. 3Y2.</title>
        <authorList>
            <person name="Liu Y."/>
        </authorList>
    </citation>
    <scope>NUCLEOTIDE SEQUENCE [LARGE SCALE GENOMIC DNA]</scope>
    <source>
        <strain evidence="2 3">3Y2</strain>
    </source>
</reference>
<dbReference type="Proteomes" id="UP000676246">
    <property type="component" value="Unassembled WGS sequence"/>
</dbReference>
<keyword evidence="3" id="KW-1185">Reference proteome</keyword>
<feature type="signal peptide" evidence="1">
    <location>
        <begin position="1"/>
        <end position="19"/>
    </location>
</feature>
<proteinExistence type="predicted"/>
<gene>
    <name evidence="2" type="ORF">KAK03_00140</name>
</gene>
<protein>
    <submittedName>
        <fullName evidence="2">Uncharacterized protein</fullName>
    </submittedName>
</protein>
<dbReference type="EMBL" id="JAGQDD010000001">
    <property type="protein sequence ID" value="MBQ0928872.1"/>
    <property type="molecule type" value="Genomic_DNA"/>
</dbReference>
<dbReference type="AlphaFoldDB" id="A0A940Y9Z0"/>
<accession>A0A940Y9Z0</accession>
<sequence length="249" mass="26275">MKFALSLIPLLLAAGLAHAAEPAPGTEINALMRVMKKDGSTLIAQAPVSRNLSFIPVIRLNAADALVAANGRCAFNVKLDEVSGHALSGSVDRLYSNDTLIAQPGGIHAEAGQLTTVWTQPYFFAGRNNLRVVLDADGATPVTGWVRVEVAGTCAAMPVAVWVKPGSGDWNALYNAFGYSNYGTRQLKGKGLGFYDELASINAALTAAVKAGRIERPAWEALMNRWNALLANPDFVAAMKAIVPSKGGI</sequence>
<feature type="chain" id="PRO_5037829101" evidence="1">
    <location>
        <begin position="20"/>
        <end position="249"/>
    </location>
</feature>
<organism evidence="2 3">
    <name type="scientific">Ideonella alba</name>
    <dbReference type="NCBI Taxonomy" id="2824118"/>
    <lineage>
        <taxon>Bacteria</taxon>
        <taxon>Pseudomonadati</taxon>
        <taxon>Pseudomonadota</taxon>
        <taxon>Betaproteobacteria</taxon>
        <taxon>Burkholderiales</taxon>
        <taxon>Sphaerotilaceae</taxon>
        <taxon>Ideonella</taxon>
    </lineage>
</organism>
<comment type="caution">
    <text evidence="2">The sequence shown here is derived from an EMBL/GenBank/DDBJ whole genome shotgun (WGS) entry which is preliminary data.</text>
</comment>
<evidence type="ECO:0000256" key="1">
    <source>
        <dbReference type="SAM" id="SignalP"/>
    </source>
</evidence>
<evidence type="ECO:0000313" key="2">
    <source>
        <dbReference type="EMBL" id="MBQ0928872.1"/>
    </source>
</evidence>